<dbReference type="GO" id="GO:0012505">
    <property type="term" value="C:endomembrane system"/>
    <property type="evidence" value="ECO:0007669"/>
    <property type="project" value="TreeGrafter"/>
</dbReference>
<dbReference type="InterPro" id="IPR036400">
    <property type="entry name" value="Cyt_B5-like_heme/steroid_sf"/>
</dbReference>
<evidence type="ECO:0000259" key="3">
    <source>
        <dbReference type="SMART" id="SM01117"/>
    </source>
</evidence>
<dbReference type="PANTHER" id="PTHR10281">
    <property type="entry name" value="MEMBRANE-ASSOCIATED PROGESTERONE RECEPTOR COMPONENT-RELATED"/>
    <property type="match status" value="1"/>
</dbReference>
<dbReference type="AlphaFoldDB" id="A0A367Y4R8"/>
<evidence type="ECO:0000313" key="5">
    <source>
        <dbReference type="Proteomes" id="UP000253472"/>
    </source>
</evidence>
<dbReference type="Proteomes" id="UP000253472">
    <property type="component" value="Unassembled WGS sequence"/>
</dbReference>
<dbReference type="STRING" id="5486.A0A367Y4R8"/>
<gene>
    <name evidence="4" type="primary">MSBP1_1</name>
    <name evidence="4" type="ORF">Cantr_08706</name>
</gene>
<dbReference type="InterPro" id="IPR050577">
    <property type="entry name" value="MAPR/NEUFC/NENF-like"/>
</dbReference>
<dbReference type="SUPFAM" id="SSF55856">
    <property type="entry name" value="Cytochrome b5-like heme/steroid binding domain"/>
    <property type="match status" value="1"/>
</dbReference>
<feature type="domain" description="Cytochrome b5 heme-binding" evidence="3">
    <location>
        <begin position="69"/>
        <end position="169"/>
    </location>
</feature>
<name>A0A367Y4R8_9ASCO</name>
<protein>
    <submittedName>
        <fullName evidence="4">Membrane steroid-binding protein 1</fullName>
    </submittedName>
</protein>
<comment type="caution">
    <text evidence="4">The sequence shown here is derived from an EMBL/GenBank/DDBJ whole genome shotgun (WGS) entry which is preliminary data.</text>
</comment>
<keyword evidence="2" id="KW-0472">Membrane</keyword>
<comment type="similarity">
    <text evidence="1">Belongs to the cytochrome b5 family. MAPR subfamily.</text>
</comment>
<dbReference type="Pfam" id="PF00173">
    <property type="entry name" value="Cyt-b5"/>
    <property type="match status" value="1"/>
</dbReference>
<dbReference type="SMART" id="SM01117">
    <property type="entry name" value="Cyt-b5"/>
    <property type="match status" value="1"/>
</dbReference>
<sequence>MPTPTHSHTHTHTHFTLLDILRILSGVLLLNALLSYWFTASPTWGYRGKFLDPHYLTHRLDPFRTPLNLTLAELAQYDGTNKRLPIYVAVNGMVFDVSASPGVYGPGGPYHGVAGRDAARVFVTGCFRKKDEYTYDLRGLDEDEVRRDLKGWQEFFARHKRYWYVGVVQHEEIVGDVPEPCQHVKFPGMHS</sequence>
<evidence type="ECO:0000313" key="4">
    <source>
        <dbReference type="EMBL" id="RCK60856.1"/>
    </source>
</evidence>
<feature type="transmembrane region" description="Helical" evidence="2">
    <location>
        <begin position="20"/>
        <end position="39"/>
    </location>
</feature>
<dbReference type="EMBL" id="QLNQ01000026">
    <property type="protein sequence ID" value="RCK60856.1"/>
    <property type="molecule type" value="Genomic_DNA"/>
</dbReference>
<reference evidence="4 5" key="1">
    <citation type="submission" date="2018-06" db="EMBL/GenBank/DDBJ databases">
        <title>Whole genome sequencing of Candida tropicalis (genome annotated by CSBL at Korea University).</title>
        <authorList>
            <person name="Ahn J."/>
        </authorList>
    </citation>
    <scope>NUCLEOTIDE SEQUENCE [LARGE SCALE GENOMIC DNA]</scope>
    <source>
        <strain evidence="4 5">ATCC 20962</strain>
    </source>
</reference>
<evidence type="ECO:0000256" key="1">
    <source>
        <dbReference type="ARBA" id="ARBA00038357"/>
    </source>
</evidence>
<dbReference type="GO" id="GO:0016020">
    <property type="term" value="C:membrane"/>
    <property type="evidence" value="ECO:0007669"/>
    <property type="project" value="TreeGrafter"/>
</dbReference>
<keyword evidence="2" id="KW-0812">Transmembrane</keyword>
<proteinExistence type="inferred from homology"/>
<dbReference type="PANTHER" id="PTHR10281:SF76">
    <property type="entry name" value="CALCUTTA CUP-RELATED"/>
    <property type="match status" value="1"/>
</dbReference>
<dbReference type="Gene3D" id="3.10.120.10">
    <property type="entry name" value="Cytochrome b5-like heme/steroid binding domain"/>
    <property type="match status" value="1"/>
</dbReference>
<keyword evidence="2" id="KW-1133">Transmembrane helix</keyword>
<organism evidence="4 5">
    <name type="scientific">Candida viswanathii</name>
    <dbReference type="NCBI Taxonomy" id="5486"/>
    <lineage>
        <taxon>Eukaryota</taxon>
        <taxon>Fungi</taxon>
        <taxon>Dikarya</taxon>
        <taxon>Ascomycota</taxon>
        <taxon>Saccharomycotina</taxon>
        <taxon>Pichiomycetes</taxon>
        <taxon>Debaryomycetaceae</taxon>
        <taxon>Candida/Lodderomyces clade</taxon>
        <taxon>Candida</taxon>
    </lineage>
</organism>
<dbReference type="OrthoDB" id="10257697at2759"/>
<dbReference type="InterPro" id="IPR001199">
    <property type="entry name" value="Cyt_B5-like_heme/steroid-bd"/>
</dbReference>
<keyword evidence="5" id="KW-1185">Reference proteome</keyword>
<accession>A0A367Y4R8</accession>
<evidence type="ECO:0000256" key="2">
    <source>
        <dbReference type="SAM" id="Phobius"/>
    </source>
</evidence>